<dbReference type="RefSeq" id="NP_001032124.1">
    <property type="nucleotide sequence ID" value="NM_001037047.2"/>
</dbReference>
<accession>A0A178UFC5</accession>
<sequence length="88" mass="9948">MEKMVLRKVVLLAILLSLSCLWVAKALEGESKVSGQVRDETPHTWYCKYDDNCRENCPGCTITKCNYGVCICSNCYHQQSDLGVESHM</sequence>
<protein>
    <submittedName>
        <fullName evidence="2">Uncharacterized protein</fullName>
    </submittedName>
</protein>
<dbReference type="PhylomeDB" id="A0A178UFC5"/>
<proteinExistence type="predicted"/>
<feature type="chain" id="PRO_5008093910" evidence="1">
    <location>
        <begin position="27"/>
        <end position="88"/>
    </location>
</feature>
<dbReference type="EMBL" id="LUHQ01000005">
    <property type="protein sequence ID" value="OAO91802.1"/>
    <property type="molecule type" value="Genomic_DNA"/>
</dbReference>
<organism evidence="2 3">
    <name type="scientific">Arabidopsis thaliana</name>
    <name type="common">Mouse-ear cress</name>
    <dbReference type="NCBI Taxonomy" id="3702"/>
    <lineage>
        <taxon>Eukaryota</taxon>
        <taxon>Viridiplantae</taxon>
        <taxon>Streptophyta</taxon>
        <taxon>Embryophyta</taxon>
        <taxon>Tracheophyta</taxon>
        <taxon>Spermatophyta</taxon>
        <taxon>Magnoliopsida</taxon>
        <taxon>eudicotyledons</taxon>
        <taxon>Gunneridae</taxon>
        <taxon>Pentapetalae</taxon>
        <taxon>rosids</taxon>
        <taxon>malvids</taxon>
        <taxon>Brassicales</taxon>
        <taxon>Brassicaceae</taxon>
        <taxon>Camelineae</taxon>
        <taxon>Arabidopsis</taxon>
    </lineage>
</organism>
<reference evidence="3" key="1">
    <citation type="journal article" date="2016" name="Proc. Natl. Acad. Sci. U.S.A.">
        <title>Chromosome-level assembly of Arabidopsis thaliana Ler reveals the extent of translocation and inversion polymorphisms.</title>
        <authorList>
            <person name="Zapata L."/>
            <person name="Ding J."/>
            <person name="Willing E.M."/>
            <person name="Hartwig B."/>
            <person name="Bezdan D."/>
            <person name="Jiao W.B."/>
            <person name="Patel V."/>
            <person name="Velikkakam James G."/>
            <person name="Koornneef M."/>
            <person name="Ossowski S."/>
            <person name="Schneeberger K."/>
        </authorList>
    </citation>
    <scope>NUCLEOTIDE SEQUENCE [LARGE SCALE GENOMIC DNA]</scope>
    <source>
        <strain evidence="3">cv. Landsberg erecta</strain>
    </source>
</reference>
<evidence type="ECO:0000313" key="2">
    <source>
        <dbReference type="EMBL" id="OAO91802.1"/>
    </source>
</evidence>
<dbReference type="PROSITE" id="PS51257">
    <property type="entry name" value="PROKAR_LIPOPROTEIN"/>
    <property type="match status" value="1"/>
</dbReference>
<evidence type="ECO:0000313" key="3">
    <source>
        <dbReference type="Proteomes" id="UP000078284"/>
    </source>
</evidence>
<gene>
    <name evidence="2" type="ordered locus">AXX17_At5g62150</name>
</gene>
<dbReference type="Proteomes" id="UP000078284">
    <property type="component" value="Chromosome 5"/>
</dbReference>
<keyword evidence="1" id="KW-0732">Signal</keyword>
<dbReference type="OMA" id="DNCRENC"/>
<name>A0A178UFC5_ARATH</name>
<feature type="signal peptide" evidence="1">
    <location>
        <begin position="1"/>
        <end position="26"/>
    </location>
</feature>
<evidence type="ECO:0000256" key="1">
    <source>
        <dbReference type="SAM" id="SignalP"/>
    </source>
</evidence>
<dbReference type="KEGG" id="ath:AT5G62623"/>
<comment type="caution">
    <text evidence="2">The sequence shown here is derived from an EMBL/GenBank/DDBJ whole genome shotgun (WGS) entry which is preliminary data.</text>
</comment>
<dbReference type="ExpressionAtlas" id="A0A178UFC5">
    <property type="expression patterns" value="baseline"/>
</dbReference>
<dbReference type="AlphaFoldDB" id="A0A178UFC5"/>